<evidence type="ECO:0000313" key="2">
    <source>
        <dbReference type="EMBL" id="ORX56861.1"/>
    </source>
</evidence>
<reference evidence="2 3" key="1">
    <citation type="submission" date="2016-07" db="EMBL/GenBank/DDBJ databases">
        <title>Pervasive Adenine N6-methylation of Active Genes in Fungi.</title>
        <authorList>
            <consortium name="DOE Joint Genome Institute"/>
            <person name="Mondo S.J."/>
            <person name="Dannebaum R.O."/>
            <person name="Kuo R.C."/>
            <person name="Labutti K."/>
            <person name="Haridas S."/>
            <person name="Kuo A."/>
            <person name="Salamov A."/>
            <person name="Ahrendt S.R."/>
            <person name="Lipzen A."/>
            <person name="Sullivan W."/>
            <person name="Andreopoulos W.B."/>
            <person name="Clum A."/>
            <person name="Lindquist E."/>
            <person name="Daum C."/>
            <person name="Ramamoorthy G.K."/>
            <person name="Gryganskyi A."/>
            <person name="Culley D."/>
            <person name="Magnuson J.K."/>
            <person name="James T.Y."/>
            <person name="O'Malley M.A."/>
            <person name="Stajich J.E."/>
            <person name="Spatafora J.W."/>
            <person name="Visel A."/>
            <person name="Grigoriev I.V."/>
        </authorList>
    </citation>
    <scope>NUCLEOTIDE SEQUENCE [LARGE SCALE GENOMIC DNA]</scope>
    <source>
        <strain evidence="2 3">NRRL 3301</strain>
    </source>
</reference>
<dbReference type="OrthoDB" id="2265046at2759"/>
<protein>
    <submittedName>
        <fullName evidence="2">Uncharacterized protein</fullName>
    </submittedName>
</protein>
<keyword evidence="1" id="KW-0732">Signal</keyword>
<evidence type="ECO:0000313" key="3">
    <source>
        <dbReference type="Proteomes" id="UP000242146"/>
    </source>
</evidence>
<evidence type="ECO:0000256" key="1">
    <source>
        <dbReference type="SAM" id="SignalP"/>
    </source>
</evidence>
<organism evidence="2 3">
    <name type="scientific">Hesseltinella vesiculosa</name>
    <dbReference type="NCBI Taxonomy" id="101127"/>
    <lineage>
        <taxon>Eukaryota</taxon>
        <taxon>Fungi</taxon>
        <taxon>Fungi incertae sedis</taxon>
        <taxon>Mucoromycota</taxon>
        <taxon>Mucoromycotina</taxon>
        <taxon>Mucoromycetes</taxon>
        <taxon>Mucorales</taxon>
        <taxon>Cunninghamellaceae</taxon>
        <taxon>Hesseltinella</taxon>
    </lineage>
</organism>
<name>A0A1X2GLU0_9FUNG</name>
<accession>A0A1X2GLU0</accession>
<comment type="caution">
    <text evidence="2">The sequence shown here is derived from an EMBL/GenBank/DDBJ whole genome shotgun (WGS) entry which is preliminary data.</text>
</comment>
<gene>
    <name evidence="2" type="ORF">DM01DRAFT_1334420</name>
</gene>
<feature type="signal peptide" evidence="1">
    <location>
        <begin position="1"/>
        <end position="22"/>
    </location>
</feature>
<dbReference type="AlphaFoldDB" id="A0A1X2GLU0"/>
<keyword evidence="3" id="KW-1185">Reference proteome</keyword>
<dbReference type="EMBL" id="MCGT01000009">
    <property type="protein sequence ID" value="ORX56861.1"/>
    <property type="molecule type" value="Genomic_DNA"/>
</dbReference>
<sequence>MVSSRPFVIWLLLSFIFTLTSAVQSPMDTSTQLSLHVYTRPNGQGQVQHIRAKQLQQDTSACFNLLSRHTGAIDMNDPHLRISFYRVRSASQ</sequence>
<feature type="chain" id="PRO_5013208030" evidence="1">
    <location>
        <begin position="23"/>
        <end position="92"/>
    </location>
</feature>
<proteinExistence type="predicted"/>
<dbReference type="Proteomes" id="UP000242146">
    <property type="component" value="Unassembled WGS sequence"/>
</dbReference>